<dbReference type="EMBL" id="HACM01005278">
    <property type="protein sequence ID" value="CRZ05720.1"/>
    <property type="molecule type" value="Transcribed_RNA"/>
</dbReference>
<accession>A0A0H5QUX2</accession>
<name>A0A0H5QUX2_9EUKA</name>
<evidence type="ECO:0000313" key="1">
    <source>
        <dbReference type="EMBL" id="CRZ05720.1"/>
    </source>
</evidence>
<sequence>TSQRGYHTEGSPSVYCWRASVIMTVAADCNNANHLEAAITAVYRLMRYDGPHQKTCQRVLTSYNHESVPDLSPAPPSLDPIVRVDISLRSNVLPDEWYEVPSAAFRCGRSLLFLRYQRARRSTNLRPIVDIQLYSPILGERPPFGYTPVPLSDGSVIHTFPLWLCFTRHGCGAITQISCVPDEGCFPLVLTSSGHNAALNRSPVTYIHVARTIPVSVLSVQAPCSNLLFPFLLPLVFGLHSRQLQPALHSLRSIVKLFPRFVDDCPKSQTDVVNSVLRLLGSAALSCIDAGYQDEIISAILSIVEYVIPNSEIFLEVDIFITIMILPFQIPANWCTRREYIQSVVSACLMRALRKQESGFLNSEQLCRQLVKRCVAASTSSRQSSALLMSVNLTDALYPDLLNDRFIIGRGPSQCDSTCSCCYYSM</sequence>
<dbReference type="EMBL" id="HACM01005276">
    <property type="protein sequence ID" value="CRZ05718.1"/>
    <property type="molecule type" value="Transcribed_RNA"/>
</dbReference>
<protein>
    <submittedName>
        <fullName evidence="1">Uncharacterized protein</fullName>
    </submittedName>
</protein>
<reference evidence="1" key="1">
    <citation type="submission" date="2015-04" db="EMBL/GenBank/DDBJ databases">
        <title>The genome sequence of the plant pathogenic Rhizarian Plasmodiophora brassicae reveals insights in its biotrophic life cycle and the origin of chitin synthesis.</title>
        <authorList>
            <person name="Schwelm A."/>
            <person name="Fogelqvist J."/>
            <person name="Knaust A."/>
            <person name="Julke S."/>
            <person name="Lilja T."/>
            <person name="Dhandapani V."/>
            <person name="Bonilla-Rosso G."/>
            <person name="Karlsson M."/>
            <person name="Shevchenko A."/>
            <person name="Choi S.R."/>
            <person name="Kim H.G."/>
            <person name="Park J.Y."/>
            <person name="Lim Y.P."/>
            <person name="Ludwig-Muller J."/>
            <person name="Dixelius C."/>
        </authorList>
    </citation>
    <scope>NUCLEOTIDE SEQUENCE</scope>
    <source>
        <tissue evidence="1">Potato root galls</tissue>
    </source>
</reference>
<proteinExistence type="predicted"/>
<feature type="non-terminal residue" evidence="1">
    <location>
        <position position="1"/>
    </location>
</feature>
<organism evidence="1">
    <name type="scientific">Spongospora subterranea</name>
    <dbReference type="NCBI Taxonomy" id="70186"/>
    <lineage>
        <taxon>Eukaryota</taxon>
        <taxon>Sar</taxon>
        <taxon>Rhizaria</taxon>
        <taxon>Endomyxa</taxon>
        <taxon>Phytomyxea</taxon>
        <taxon>Plasmodiophorida</taxon>
        <taxon>Plasmodiophoridae</taxon>
        <taxon>Spongospora</taxon>
    </lineage>
</organism>
<dbReference type="AlphaFoldDB" id="A0A0H5QUX2"/>